<evidence type="ECO:0008006" key="3">
    <source>
        <dbReference type="Google" id="ProtNLM"/>
    </source>
</evidence>
<reference evidence="1 2" key="1">
    <citation type="submission" date="2020-01" db="EMBL/GenBank/DDBJ databases">
        <title>Genome analysis.</title>
        <authorList>
            <person name="Wu S."/>
            <person name="Wang G."/>
        </authorList>
    </citation>
    <scope>NUCLEOTIDE SEQUENCE [LARGE SCALE GENOMIC DNA]</scope>
    <source>
        <strain evidence="1 2">SYL130</strain>
    </source>
</reference>
<dbReference type="PROSITE" id="PS51257">
    <property type="entry name" value="PROKAR_LIPOPROTEIN"/>
    <property type="match status" value="1"/>
</dbReference>
<protein>
    <recommendedName>
        <fullName evidence="3">Lipoprotein</fullName>
    </recommendedName>
</protein>
<comment type="caution">
    <text evidence="1">The sequence shown here is derived from an EMBL/GenBank/DDBJ whole genome shotgun (WGS) entry which is preliminary data.</text>
</comment>
<keyword evidence="2" id="KW-1185">Reference proteome</keyword>
<accession>A0ABW9ZX32</accession>
<proteinExistence type="predicted"/>
<dbReference type="EMBL" id="JAACJS010000015">
    <property type="protein sequence ID" value="NCI51721.1"/>
    <property type="molecule type" value="Genomic_DNA"/>
</dbReference>
<evidence type="ECO:0000313" key="1">
    <source>
        <dbReference type="EMBL" id="NCI51721.1"/>
    </source>
</evidence>
<sequence length="144" mass="16116">MKKILCLVILSATFFACKDDPKKDKKFDTVSYEKAKETLAEKEKNNPVKFIQVDNRDRKNLIGQTVVIGHLTNNAKLCTYKDVDLKLSFFSKTGVKLDEGIETIYETIAPGKTIKFKTKYFTPKGTDSVFVAVVKATGEAPEGK</sequence>
<dbReference type="Proteomes" id="UP000753802">
    <property type="component" value="Unassembled WGS sequence"/>
</dbReference>
<organism evidence="1 2">
    <name type="scientific">Sediminibacterium roseum</name>
    <dbReference type="NCBI Taxonomy" id="1978412"/>
    <lineage>
        <taxon>Bacteria</taxon>
        <taxon>Pseudomonadati</taxon>
        <taxon>Bacteroidota</taxon>
        <taxon>Chitinophagia</taxon>
        <taxon>Chitinophagales</taxon>
        <taxon>Chitinophagaceae</taxon>
        <taxon>Sediminibacterium</taxon>
    </lineage>
</organism>
<dbReference type="RefSeq" id="WP_161819993.1">
    <property type="nucleotide sequence ID" value="NZ_JAACJS010000015.1"/>
</dbReference>
<gene>
    <name evidence="1" type="ORF">GWC95_17485</name>
</gene>
<name>A0ABW9ZX32_9BACT</name>
<evidence type="ECO:0000313" key="2">
    <source>
        <dbReference type="Proteomes" id="UP000753802"/>
    </source>
</evidence>